<comment type="caution">
    <text evidence="2">The sequence shown here is derived from an EMBL/GenBank/DDBJ whole genome shotgun (WGS) entry which is preliminary data.</text>
</comment>
<evidence type="ECO:0000313" key="2">
    <source>
        <dbReference type="EMBL" id="NLR93469.1"/>
    </source>
</evidence>
<organism evidence="2 3">
    <name type="scientific">Flammeovirga agarivorans</name>
    <dbReference type="NCBI Taxonomy" id="2726742"/>
    <lineage>
        <taxon>Bacteria</taxon>
        <taxon>Pseudomonadati</taxon>
        <taxon>Bacteroidota</taxon>
        <taxon>Cytophagia</taxon>
        <taxon>Cytophagales</taxon>
        <taxon>Flammeovirgaceae</taxon>
        <taxon>Flammeovirga</taxon>
    </lineage>
</organism>
<sequence length="626" mass="73011">MKTITFLFLSIWMLQYAQAQNDNKPYQLLSKKIMMATFNPFNTLSAEFGHMTLLKYEHTLGKDVSTVTSYYNTSIPESTLMTNLLEAEDAMYLEVITAKKMGIDAFKIQYSTFGSQEYKRDILTALIALINTTEKKNIDFKFCLEFVIPRNKQNQKSEEELMNSIANDLNTVYSRTKLSDKWLRSKAGEIIFFTTNTQNISTYLEDKVGQKYNKQDVQNVARWFQDLHTRCNFEIMPVYHLISWKQDINEAVAKNFKAITHTLNFWSNENKIDKLKRICAANNVSLIPHIALENLTSELRDIDTGKRAVINKDSKTLATTYLSGSNTKMTNRFRRNLEKSVDTEVSLLNIESWNRYFFASHLAPEIHHGYAMKAILEYYKNRWNGLQDPVKEEMAYVAYKNFFNDELVAGQSISIKYHNKKEYENFDNYIEVVTLLKEPADVYINKKYIGQATSGIQEFYVPKVKGKIQLEVKRGKSEVINYSTPKAITGFINKFDPILYINSTIDQKYSSSVNDMFLDLEMKKMHESFLLNTKSQEIWRLAAKENFLSNRKALLEFGDRPKVYFKARDKNIKHYQSKVKPLLDDFQFDVWLEMEEEKTNNKGIEKENIADTILKDYNILEESTTL</sequence>
<proteinExistence type="predicted"/>
<feature type="signal peptide" evidence="1">
    <location>
        <begin position="1"/>
        <end position="19"/>
    </location>
</feature>
<accession>A0A7X8XXQ4</accession>
<gene>
    <name evidence="2" type="ORF">HGP29_19890</name>
</gene>
<dbReference type="AlphaFoldDB" id="A0A7X8XXQ4"/>
<protein>
    <submittedName>
        <fullName evidence="2">Uncharacterized protein</fullName>
    </submittedName>
</protein>
<name>A0A7X8XXQ4_9BACT</name>
<dbReference type="Proteomes" id="UP000585050">
    <property type="component" value="Unassembled WGS sequence"/>
</dbReference>
<reference evidence="2 3" key="1">
    <citation type="submission" date="2020-04" db="EMBL/GenBank/DDBJ databases">
        <title>Flammeovirga sp. SR4, a novel species isolated from seawater.</title>
        <authorList>
            <person name="Wang X."/>
        </authorList>
    </citation>
    <scope>NUCLEOTIDE SEQUENCE [LARGE SCALE GENOMIC DNA]</scope>
    <source>
        <strain evidence="2 3">SR4</strain>
    </source>
</reference>
<evidence type="ECO:0000256" key="1">
    <source>
        <dbReference type="SAM" id="SignalP"/>
    </source>
</evidence>
<dbReference type="RefSeq" id="WP_168884180.1">
    <property type="nucleotide sequence ID" value="NZ_JABAIL010000006.1"/>
</dbReference>
<dbReference type="Gene3D" id="3.20.20.80">
    <property type="entry name" value="Glycosidases"/>
    <property type="match status" value="1"/>
</dbReference>
<dbReference type="EMBL" id="JABAIL010000006">
    <property type="protein sequence ID" value="NLR93469.1"/>
    <property type="molecule type" value="Genomic_DNA"/>
</dbReference>
<evidence type="ECO:0000313" key="3">
    <source>
        <dbReference type="Proteomes" id="UP000585050"/>
    </source>
</evidence>
<feature type="chain" id="PRO_5030837648" evidence="1">
    <location>
        <begin position="20"/>
        <end position="626"/>
    </location>
</feature>
<keyword evidence="3" id="KW-1185">Reference proteome</keyword>
<keyword evidence="1" id="KW-0732">Signal</keyword>